<dbReference type="PROSITE" id="PS51535">
    <property type="entry name" value="PESTIVIRUS_NS3PRO"/>
    <property type="match status" value="1"/>
</dbReference>
<dbReference type="SUPFAM" id="SSF52540">
    <property type="entry name" value="P-loop containing nucleoside triphosphate hydrolases"/>
    <property type="match status" value="1"/>
</dbReference>
<dbReference type="InterPro" id="IPR036430">
    <property type="entry name" value="RNase_T2-like_sf"/>
</dbReference>
<dbReference type="PROSITE" id="PS51692">
    <property type="entry name" value="PESTIVIRUS_NS2_PRO"/>
    <property type="match status" value="1"/>
</dbReference>
<keyword evidence="32" id="KW-1182">Viral ion channel</keyword>
<evidence type="ECO:0000256" key="30">
    <source>
        <dbReference type="ARBA" id="ARBA00022953"/>
    </source>
</evidence>
<keyword evidence="13" id="KW-1162">Viral penetration into host cytoplasm</keyword>
<evidence type="ECO:0000256" key="26">
    <source>
        <dbReference type="ARBA" id="ARBA00022840"/>
    </source>
</evidence>
<reference evidence="60 61" key="2">
    <citation type="journal article" date="2014" name="Genome Announc.">
        <title>Complete genome sequence of pronghorn virus, a pestivirus.</title>
        <authorList>
            <person name="Neill J.D."/>
            <person name="Ridpath J.F."/>
            <person name="Fischer N."/>
            <person name="Grundhoff A."/>
            <person name="Postel A."/>
            <person name="Becher P."/>
        </authorList>
    </citation>
    <scope>NUCLEOTIDE SEQUENCE [LARGE SCALE GENOMIC DNA]</scope>
</reference>
<keyword evidence="10" id="KW-1168">Fusion of virus membrane with host membrane</keyword>
<keyword evidence="33" id="KW-1072">Activation of host autophagy by virus</keyword>
<evidence type="ECO:0000256" key="52">
    <source>
        <dbReference type="SAM" id="MobiDB-lite"/>
    </source>
</evidence>
<keyword evidence="8 51" id="KW-1113">Inhibition of host RLR pathway by virus</keyword>
<evidence type="ECO:0000256" key="28">
    <source>
        <dbReference type="ARBA" id="ARBA00022870"/>
    </source>
</evidence>
<keyword evidence="39" id="KW-1035">Host cytoplasm</keyword>
<dbReference type="InterPro" id="IPR002166">
    <property type="entry name" value="RNA_pol_HCV"/>
</dbReference>
<evidence type="ECO:0000256" key="11">
    <source>
        <dbReference type="ARBA" id="ARBA00022510"/>
    </source>
</evidence>
<keyword evidence="34" id="KW-0406">Ion transport</keyword>
<evidence type="ECO:0000256" key="50">
    <source>
        <dbReference type="PROSITE-ProRule" id="PRU00868"/>
    </source>
</evidence>
<feature type="active site" description="Charge relay system; for serine protease NS3 activity" evidence="50">
    <location>
        <position position="1656"/>
    </location>
</feature>
<comment type="catalytic activity">
    <reaction evidence="48">
        <text>a ribonucleoside 5'-triphosphate + H2O = a ribonucleoside 5'-diphosphate + phosphate + H(+)</text>
        <dbReference type="Rhea" id="RHEA:23680"/>
        <dbReference type="ChEBI" id="CHEBI:15377"/>
        <dbReference type="ChEBI" id="CHEBI:15378"/>
        <dbReference type="ChEBI" id="CHEBI:43474"/>
        <dbReference type="ChEBI" id="CHEBI:57930"/>
        <dbReference type="ChEBI" id="CHEBI:61557"/>
        <dbReference type="EC" id="3.6.1.15"/>
    </reaction>
</comment>
<dbReference type="GO" id="GO:0004252">
    <property type="term" value="F:serine-type endopeptidase activity"/>
    <property type="evidence" value="ECO:0007669"/>
    <property type="project" value="InterPro"/>
</dbReference>
<dbReference type="InterPro" id="IPR030399">
    <property type="entry name" value="NS2_C74"/>
</dbReference>
<evidence type="ECO:0000256" key="29">
    <source>
        <dbReference type="ARBA" id="ARBA00022931"/>
    </source>
</evidence>
<dbReference type="InterPro" id="IPR043502">
    <property type="entry name" value="DNA/RNA_pol_sf"/>
</dbReference>
<dbReference type="InterPro" id="IPR033130">
    <property type="entry name" value="RNase_T2_His_AS_2"/>
</dbReference>
<dbReference type="Proteomes" id="UP000109715">
    <property type="component" value="Segment"/>
</dbReference>
<evidence type="ECO:0000259" key="57">
    <source>
        <dbReference type="PROSITE" id="PS51535"/>
    </source>
</evidence>
<dbReference type="SMART" id="SM00490">
    <property type="entry name" value="HELICc"/>
    <property type="match status" value="1"/>
</dbReference>
<evidence type="ECO:0000256" key="49">
    <source>
        <dbReference type="ARBA" id="ARBA00047984"/>
    </source>
</evidence>
<dbReference type="PROSITE" id="PS51194">
    <property type="entry name" value="HELICASE_CTER"/>
    <property type="match status" value="1"/>
</dbReference>
<evidence type="ECO:0000256" key="21">
    <source>
        <dbReference type="ARBA" id="ARBA00022801"/>
    </source>
</evidence>
<keyword evidence="21 50" id="KW-0378">Hydrolase</keyword>
<keyword evidence="23" id="KW-0347">Helicase</keyword>
<dbReference type="InterPro" id="IPR014001">
    <property type="entry name" value="Helicase_ATP-bd"/>
</dbReference>
<evidence type="ECO:0000256" key="31">
    <source>
        <dbReference type="ARBA" id="ARBA00022989"/>
    </source>
</evidence>
<evidence type="ECO:0000256" key="53">
    <source>
        <dbReference type="SAM" id="Phobius"/>
    </source>
</evidence>
<dbReference type="Pfam" id="PF12387">
    <property type="entry name" value="Peptidase_C74"/>
    <property type="match status" value="1"/>
</dbReference>
<feature type="domain" description="Peptidase C53" evidence="59">
    <location>
        <begin position="1"/>
        <end position="168"/>
    </location>
</feature>
<dbReference type="InterPro" id="IPR022120">
    <property type="entry name" value="NS2"/>
</dbReference>
<keyword evidence="35" id="KW-0342">GTP-binding</keyword>
<dbReference type="InterPro" id="IPR007094">
    <property type="entry name" value="RNA-dir_pol_PSvirus"/>
</dbReference>
<dbReference type="PROSITE" id="PS50507">
    <property type="entry name" value="RDRP_SSRNA_POS"/>
    <property type="match status" value="1"/>
</dbReference>
<keyword evidence="30" id="KW-0693">Viral RNA replication</keyword>
<feature type="active site" description="For N-terminal protease activity" evidence="51">
    <location>
        <position position="49"/>
    </location>
</feature>
<proteinExistence type="inferred from homology"/>
<keyword evidence="12" id="KW-0945">Host-virus interaction</keyword>
<dbReference type="InterPro" id="IPR021824">
    <property type="entry name" value="Capsid-C_pestivirus"/>
</dbReference>
<dbReference type="GO" id="GO:0019062">
    <property type="term" value="P:virion attachment to host cell"/>
    <property type="evidence" value="ECO:0007669"/>
    <property type="project" value="UniProtKB-KW"/>
</dbReference>
<evidence type="ECO:0000256" key="45">
    <source>
        <dbReference type="ARBA" id="ARBA00023578"/>
    </source>
</evidence>
<dbReference type="Gene3D" id="2.60.320.20">
    <property type="entry name" value="Pestivirus envelope glycoprotein E2, domain A"/>
    <property type="match status" value="1"/>
</dbReference>
<dbReference type="GO" id="GO:0070008">
    <property type="term" value="F:serine-type exopeptidase activity"/>
    <property type="evidence" value="ECO:0007669"/>
    <property type="project" value="InterPro"/>
</dbReference>
<dbReference type="Gene3D" id="3.40.50.300">
    <property type="entry name" value="P-loop containing nucleotide triphosphate hydrolases"/>
    <property type="match status" value="2"/>
</dbReference>
<keyword evidence="22" id="KW-1161">Viral attachment to host cell</keyword>
<evidence type="ECO:0000256" key="24">
    <source>
        <dbReference type="ARBA" id="ARBA00022807"/>
    </source>
</evidence>
<dbReference type="GO" id="GO:0017111">
    <property type="term" value="F:ribonucleoside triphosphate phosphatase activity"/>
    <property type="evidence" value="ECO:0007669"/>
    <property type="project" value="UniProtKB-EC"/>
</dbReference>
<evidence type="ECO:0000256" key="2">
    <source>
        <dbReference type="ARBA" id="ARBA00004192"/>
    </source>
</evidence>
<dbReference type="GO" id="GO:0030430">
    <property type="term" value="C:host cell cytoplasm"/>
    <property type="evidence" value="ECO:0007669"/>
    <property type="project" value="UniProtKB-SubCell"/>
</dbReference>
<organism evidence="60 61">
    <name type="scientific">Pronghorn antelope pestivirus</name>
    <dbReference type="NCBI Taxonomy" id="188938"/>
    <lineage>
        <taxon>Viruses</taxon>
        <taxon>Riboviria</taxon>
        <taxon>Orthornavirae</taxon>
        <taxon>Kitrinoviricota</taxon>
        <taxon>Flasuviricetes</taxon>
        <taxon>Amarillovirales</taxon>
        <taxon>Flaviviridae</taxon>
        <taxon>Pestivirus</taxon>
        <taxon>Pestivirus antilocaprae</taxon>
    </lineage>
</organism>
<evidence type="ECO:0000256" key="15">
    <source>
        <dbReference type="ARBA" id="ARBA00022670"/>
    </source>
</evidence>
<evidence type="ECO:0000256" key="22">
    <source>
        <dbReference type="ARBA" id="ARBA00022804"/>
    </source>
</evidence>
<dbReference type="SMART" id="SM00487">
    <property type="entry name" value="DEXDc"/>
    <property type="match status" value="1"/>
</dbReference>
<dbReference type="InterPro" id="IPR049486">
    <property type="entry name" value="NS3-hel_C_flaviviridae"/>
</dbReference>
<evidence type="ECO:0000256" key="43">
    <source>
        <dbReference type="ARBA" id="ARBA00023574"/>
    </source>
</evidence>
<keyword evidence="18" id="KW-0548">Nucleotidyltransferase</keyword>
<dbReference type="GO" id="GO:0055036">
    <property type="term" value="C:virion membrane"/>
    <property type="evidence" value="ECO:0007669"/>
    <property type="project" value="UniProtKB-SubCell"/>
</dbReference>
<dbReference type="InterPro" id="IPR042309">
    <property type="entry name" value="Pestivirus_E2_A"/>
</dbReference>
<evidence type="ECO:0000259" key="54">
    <source>
        <dbReference type="PROSITE" id="PS50507"/>
    </source>
</evidence>
<evidence type="ECO:0000256" key="44">
    <source>
        <dbReference type="ARBA" id="ARBA00023576"/>
    </source>
</evidence>
<dbReference type="Pfam" id="PF16329">
    <property type="entry name" value="Pestivirus_E2"/>
    <property type="match status" value="1"/>
</dbReference>
<feature type="active site" description="Charge relay system; for serine protease NS3 activity" evidence="50">
    <location>
        <position position="1750"/>
    </location>
</feature>
<evidence type="ECO:0000256" key="12">
    <source>
        <dbReference type="ARBA" id="ARBA00022581"/>
    </source>
</evidence>
<evidence type="ECO:0000256" key="48">
    <source>
        <dbReference type="ARBA" id="ARBA00047631"/>
    </source>
</evidence>
<feature type="domain" description="Helicase ATP-binding" evidence="55">
    <location>
        <begin position="1800"/>
        <end position="1958"/>
    </location>
</feature>
<comment type="function">
    <text evidence="46">Packages viral RNA to form a viral nucleocapsid and thereby protects viral RNA. Also plays a role in transcription regulation. Protects the incoming virus against IFN-induced effectors.</text>
</comment>
<keyword evidence="15 50" id="KW-0645">Protease</keyword>
<feature type="compositionally biased region" description="Basic and acidic residues" evidence="52">
    <location>
        <begin position="224"/>
        <end position="240"/>
    </location>
</feature>
<dbReference type="Gene3D" id="2.60.40.4200">
    <property type="entry name" value="Pestivirus envelope glycoprotein E2, C-terminal domain"/>
    <property type="match status" value="1"/>
</dbReference>
<evidence type="ECO:0000313" key="60">
    <source>
        <dbReference type="EMBL" id="AAX12371.2"/>
    </source>
</evidence>
<dbReference type="GO" id="GO:0003724">
    <property type="term" value="F:RNA helicase activity"/>
    <property type="evidence" value="ECO:0007669"/>
    <property type="project" value="UniProtKB-EC"/>
</dbReference>
<feature type="domain" description="Helicase C-terminal" evidence="56">
    <location>
        <begin position="1971"/>
        <end position="2141"/>
    </location>
</feature>
<keyword evidence="19" id="KW-0540">Nuclease</keyword>
<evidence type="ECO:0000256" key="4">
    <source>
        <dbReference type="ARBA" id="ARBA00004650"/>
    </source>
</evidence>
<dbReference type="Pfam" id="PF00270">
    <property type="entry name" value="DEAD"/>
    <property type="match status" value="1"/>
</dbReference>
<dbReference type="InterPro" id="IPR001650">
    <property type="entry name" value="Helicase_C-like"/>
</dbReference>
<evidence type="ECO:0000256" key="27">
    <source>
        <dbReference type="ARBA" id="ARBA00022844"/>
    </source>
</evidence>
<sequence>MEVVEFLNLHKIGRQGPPGALEPVFDKNGTPLFGDYVEIHHQSTLKLPHWRGEANVQVSDKYLPKKGDCRTGNKFGPVSGIYLELGPKFYQDYTGYVYHRAPLEFCSRSQMCEVTRLIGRITGSDGVLYHLFTCVDGCVLLKQATRDNPKVFKWVKNPLRCPLWVTSCSDEGGAKQKKTDNDRMKKGALKYKPQEQEKDVRKKPPDATIVVDGVKYQVTKKGKVRSEKTKDGLYHNKNKPAESRKKLEKALLAWAFLAMLHICTAVNITQWNLADEGTEGVHRVMFERGINRSLHGIWPQQICHGIPSYNPTNRELSMIVGMVDASIRTNYTCCNLQRHEWNKHGWCNWYNIIPWIKVMNYSQRNLTEGTYGKECAVTCRHDSILDINIVTQARNQPTMLTGCKIGKNFSFSGEIREKPCNYDIQPEEILHLPHECGEWYSEISHQAVDMITNGLEASRNSAAKVLSWIGRKLERIGKRAQAKSKTWFGAQASEVYCKVEKRVGSLWYTRNCTPACLPGHTEILGAGVFDTNPQGRSLIPRLPGHITEAVILSLVALSEVMPETSSALYIALHYFLHPMNETIGYCDKNQLNLTITTTVDKVIPNSVYVLGQWVCVKPGWWPYDSEVTLVVNEVINVLDIGGRAARVLLQVWDAATAIAVLIFIMKVARGQLIQGLIWLLLLTGTEALECDTNFQYALAKGTKIGPLGAEELTTTYRRLQPGEQLTDGLVTITCTNHDIIIHDQCSIERRWIAKIHPQALPTSVQFYLAAEPKEAPKIIEMSDEFEFAICPCDALPLVKGNFNCTLTNAQAFQMVCPYGWVGTIECVKYSPTTLSTTVVQVYKRGRPFPRRRHCTTEEVFQGNYYTCEKGGNWTCQPGHISHGHNSDEVEECEWCGFRSLKPSAKLGRCIRRGEKAHRLYDTRPCKEKAFTFSPAGEVECLLGGFKVRVDRSDTTNELLPMPCNPIKVGSQGPVSRAACTYNYSQVLRNSYYEERDKFWQQYMIKDGYQYWFDLEADDHHKNWFNEFLVVVVVALLGGRYILWLIIIYMTLTYYPDDAALVNTGDTVAIGNILFSNNFEVVSYFLLIYVLLKNEPSKRWVILLYHTLVQHPLKTLTALTLTVVDMVKGDTNETSANQYDFMPMAALVVAGLVSLKVRDFSLIPALVLTLATNTLHLCNNMQADVTICILLTLVVLWTYITPCFKYSRVFRLVVSLLYLVFLVRALSHIGSIHTPAIELPRVRPIVIILSYFTMTVLAVNVNIDVASTILSITPTIMTLCTLWADMLTVLVVLPSYEVTKLYYLEKVKENETKPWVRFGLKKVKIKTLGEIERELVDGKEKVFELPSLSTGNSQKSSLVSIVRCCLIACVSSHWRSFYLLYLILELSYWAHSRIIKEVAGSTNWLSRTIATMIEMNWVMDSDDVKGLKKFFILSGRFRDLMLKHKVANDRIRDWYSEGEVFGMPKILYITKIASLSNSNQHMVCTVCETRAWVNRRSTCPKCGGLGPPVKCGMSLADFEEKKYKRIFIREFDEPGTFREEQDGYLAYTAKGSLFLRNLPILATKMKMVMVGNLGSELSDLEHLGWILRGPAVCKKIVCHEKTKPTVMDKLSCFFGLMPRGSTPRAPVRFPTAIIKVRRGLEVGWAYTHQGGISSVEHVTSGKDLFVSDSMGRTRVLCQSSNKNTDETEYGIKTDSSCAEGSRCYVFNPEATNIAGTRGALVHLRKQGCSYTCVTALGTPAFYDLKNLRGWSGLPIFEASTGKVVGRVKVGVNEESKPTAILSGTRAVSSKAADLEVVVKKLENMARGEFKQITLATGAGKTTELPRGLIERIGRHKRVLVLIPLRAAAESVYQYMRQKHPSIAFNLRIGDLKEGDMATGITYASYGYFCQMTQPKLRSALVEYSYIFLDEYHCATPEQLAVMSKMHRFSDQLRVVAMTATPAGTVTYTGQKFPIEEVIIPDTMKGEDLGENFLDIAGLKVPRDEMKNNVLVFVPTRNMALETAKNLKAKGYNSGYYYSGEDPEGLRSITSQSPYIIIATNAIESGVTLPDLDTVIDTGLKCEKRVRIAKKPPYIVTGLKRMAITIGEQAQRRGRVGRVKPGKYYRSQETAAGSKDYHYDLLQAQKYGVEDGINITKSFREMNYDWSLYEEDTMVIAQLEVLNNLLISDELGLATRNIMARTTNPEPIQIAYNSYETQVPVLFPRIVRGEVTNTYEDHNYINCRKLAEDVPCYIYATEDEDLAVDLLGLEWPDASNQTVKGVEQALEQIVGLSTGETALLVALFGYVGYQALSKRHIPVVTDIYTIEDQKIEDTSPLQFAPDSLASPTIEMRELAVGDVERVKEEIMTYAKKGIDFIQMQAEKMTKSTTYNTSKETVLEYMKKFLEAIKENEDQIIRYSLWGCHTALYKSIKERLGHETAFATLVVKWLAFGEPSIDGHIKQAATDLVVYYIINRPKFEGDTQTMDEGRRFVAALLVSTLASYTYKSYNYEHLGKLVEPVLNYLPYSASVLRMFSPGRLESVVILSSTIYKSYLAIKKGRSDGLAGAGISAAMEIMTQNPVTIGIAVLLGVGAIAAHNAIESSEQKRTLLMKVFVKNFLDQAATDELVKESPEKIIMALFEAIQTVGNPLRLIFHLYACYYKKWDAKEIAERTAGRNLFMLIIYEGLELLGVDSEGKMRQLSGNYIMDLIHRVISNVSNSTNRCLKNLLWRIAPAPISCDWSNFDERIGLPTLQYDRTETKCTCGYTKSMMKTSDGRWNVLEEKGPVLCRNRGEVGLLNYKVTSYYNQREKVNPVIKLKGEVELYYSGGTYKLICSHNQRTIVATSKWQVQHSEVSRLLTRFSGFGVGGSSLGDQPDYDALVHRKCATITKTSVVFVKLEKGCAFTTDLTIQNLTKLIELVHKNKLEDQALPEVITGTIWLAFNVVNANIGYIKPTFGEKIIPEPEEATFMEEVIQIKQSKANITCVGEAEVMTTGVTKFTNVQETENQHNQVEIGIEKGQFPGPYRQTSRLEEVIEQKDGRPYLLVIGKRTSMSMRARTAKNIKFFTGRSEILLRDLMEQGKVITVALCELEDDLIPYIDYKGSYLNREALEALARGQPKKKKITKAIARRLLQPEEEDTSLPEWLHVDQPFQLTITRKQESYHIIGDLQSVKEKAKQLGASENTKIVKEKNATIYTMKLSNWLSYESKYRNCDLTALFEELLLRCTPISERKDLHMASPVQMANGNWWPLRAEVHFGRIPCIRRKTHPYEAYVELKELVERKESSKLLGEHSLRQHNHWILKKISEPGTLNTKMMLNPGKIGGGVRKEKRKNNVYNSRIGAIMHSIGIKMEKLPVVRAQTDTRSFHSAIKEKIDKKENEQEPNMHPELYKIFEVFSKGELASTYDEVTWEELENGINRKGAAGVLEDLNIGEILLKDKAGVTKIIRDLRAGKKIKYYETAIPKNEKRDVTDDWVTGDYVEEKKPRVIQYPEAHVRLAITKVMYSWVKQKPVVIPGYEGKTPLFNVFNKVHKEWKGFQDPVAVSFDTKAWDTQVTTKDLLLIARIQKFYFKQKWHKFIDTITEHMCEVPVVTEDGEVYIRQGQRGSGQPDTSAGNSMLNVLTMVLAFCRATGIPYKSFPRVAKIHVCGDDGFLITERPLAERFSRHGVQLLHELGKPQKITTENNTMKLAYNFEDIEFCSHTPIQVRWSDNSSSYMAGRETATILAKMATRLDSSGERGSEAYERAVAFSFLLMYSWNPLVRRICLLVLSICDQPKMAQTTMFYSEGDPVAAYEEVVGHKITQLNRTEFRKLAKLNLSMSILGIWTKHTSKRLLEDCIKRGMAEGNHLVNADRLVSQKTGNSYTQGTGHVKQGKHYEELIIPSGRRITTTIVERYSLGPIKTFILKRLRLLTIFLSNN</sequence>
<accession>Q533M7</accession>
<feature type="domain" description="RdRp catalytic" evidence="54">
    <location>
        <begin position="3519"/>
        <end position="3642"/>
    </location>
</feature>
<dbReference type="GO" id="GO:0006508">
    <property type="term" value="P:proteolysis"/>
    <property type="evidence" value="ECO:0007669"/>
    <property type="project" value="UniProtKB-KW"/>
</dbReference>
<evidence type="ECO:0000256" key="17">
    <source>
        <dbReference type="ARBA" id="ARBA00022692"/>
    </source>
</evidence>
<evidence type="ECO:0000256" key="18">
    <source>
        <dbReference type="ARBA" id="ARBA00022695"/>
    </source>
</evidence>
<keyword evidence="17 53" id="KW-0812">Transmembrane</keyword>
<feature type="transmembrane region" description="Helical" evidence="53">
    <location>
        <begin position="1211"/>
        <end position="1231"/>
    </location>
</feature>
<evidence type="ECO:0000256" key="34">
    <source>
        <dbReference type="ARBA" id="ARBA00023065"/>
    </source>
</evidence>
<dbReference type="InterPro" id="IPR042542">
    <property type="entry name" value="Peptidase_C53_interaction"/>
</dbReference>
<evidence type="ECO:0000256" key="35">
    <source>
        <dbReference type="ARBA" id="ARBA00023134"/>
    </source>
</evidence>
<dbReference type="SUPFAM" id="SSF55895">
    <property type="entry name" value="Ribonuclease Rh-like"/>
    <property type="match status" value="1"/>
</dbReference>
<keyword evidence="36 53" id="KW-0472">Membrane</keyword>
<evidence type="ECO:0000256" key="9">
    <source>
        <dbReference type="ARBA" id="ARBA00022484"/>
    </source>
</evidence>
<evidence type="ECO:0000256" key="51">
    <source>
        <dbReference type="PROSITE-ProRule" id="PRU01224"/>
    </source>
</evidence>
<feature type="domain" description="Peptidase S31" evidence="57">
    <location>
        <begin position="1588"/>
        <end position="1761"/>
    </location>
</feature>
<evidence type="ECO:0000256" key="14">
    <source>
        <dbReference type="ARBA" id="ARBA00022632"/>
    </source>
</evidence>
<keyword evidence="20" id="KW-0547">Nucleotide-binding</keyword>
<dbReference type="RefSeq" id="YP_009026415.1">
    <property type="nucleotide sequence ID" value="NC_024018.2"/>
</dbReference>
<evidence type="ECO:0000256" key="23">
    <source>
        <dbReference type="ARBA" id="ARBA00022806"/>
    </source>
</evidence>
<feature type="domain" description="Peptidase C74" evidence="58">
    <location>
        <begin position="1437"/>
        <end position="1587"/>
    </location>
</feature>
<evidence type="ECO:0000256" key="25">
    <source>
        <dbReference type="ARBA" id="ARBA00022825"/>
    </source>
</evidence>
<comment type="catalytic activity">
    <reaction evidence="49">
        <text>ATP + H2O = ADP + phosphate + H(+)</text>
        <dbReference type="Rhea" id="RHEA:13065"/>
        <dbReference type="ChEBI" id="CHEBI:15377"/>
        <dbReference type="ChEBI" id="CHEBI:15378"/>
        <dbReference type="ChEBI" id="CHEBI:30616"/>
        <dbReference type="ChEBI" id="CHEBI:43474"/>
        <dbReference type="ChEBI" id="CHEBI:456216"/>
        <dbReference type="EC" id="3.6.4.13"/>
    </reaction>
</comment>
<feature type="transmembrane region" description="Helical" evidence="53">
    <location>
        <begin position="1268"/>
        <end position="1292"/>
    </location>
</feature>
<evidence type="ECO:0000256" key="32">
    <source>
        <dbReference type="ARBA" id="ARBA00023039"/>
    </source>
</evidence>
<keyword evidence="25 50" id="KW-0720">Serine protease</keyword>
<evidence type="ECO:0000256" key="1">
    <source>
        <dbReference type="ARBA" id="ARBA00001160"/>
    </source>
</evidence>
<evidence type="ECO:0000256" key="36">
    <source>
        <dbReference type="ARBA" id="ARBA00023136"/>
    </source>
</evidence>
<dbReference type="InterPro" id="IPR042310">
    <property type="entry name" value="Pestivirus_E2_B"/>
</dbReference>
<feature type="transmembrane region" description="Helical" evidence="53">
    <location>
        <begin position="1068"/>
        <end position="1090"/>
    </location>
</feature>
<dbReference type="Pfam" id="PF11889">
    <property type="entry name" value="Capsid_pestivir"/>
    <property type="match status" value="1"/>
</dbReference>
<dbReference type="GO" id="GO:0015267">
    <property type="term" value="F:channel activity"/>
    <property type="evidence" value="ECO:0007669"/>
    <property type="project" value="UniProtKB-KW"/>
</dbReference>
<dbReference type="GO" id="GO:0039548">
    <property type="term" value="P:symbiont-mediated suppression of host cytoplasmic pattern recognition receptor signaling pathway via inhibition of IRF3 activity"/>
    <property type="evidence" value="ECO:0007669"/>
    <property type="project" value="UniProtKB-KW"/>
</dbReference>
<evidence type="ECO:0000256" key="39">
    <source>
        <dbReference type="ARBA" id="ARBA00023200"/>
    </source>
</evidence>
<feature type="site" description="Cleavage; by autolysis" evidence="51">
    <location>
        <begin position="168"/>
        <end position="169"/>
    </location>
</feature>
<dbReference type="GO" id="GO:0004197">
    <property type="term" value="F:cysteine-type endopeptidase activity"/>
    <property type="evidence" value="ECO:0007669"/>
    <property type="project" value="UniProtKB-UniRule"/>
</dbReference>
<evidence type="ECO:0000256" key="16">
    <source>
        <dbReference type="ARBA" id="ARBA00022679"/>
    </source>
</evidence>
<evidence type="ECO:0000256" key="5">
    <source>
        <dbReference type="ARBA" id="ARBA00010133"/>
    </source>
</evidence>
<comment type="function">
    <text evidence="43">Plays a role in the regulation of viral RNA replication.</text>
</comment>
<dbReference type="Pfam" id="PF00271">
    <property type="entry name" value="Helicase_C"/>
    <property type="match status" value="1"/>
</dbReference>
<evidence type="ECO:0000256" key="46">
    <source>
        <dbReference type="ARBA" id="ARBA00034097"/>
    </source>
</evidence>
<evidence type="ECO:0000259" key="56">
    <source>
        <dbReference type="PROSITE" id="PS51194"/>
    </source>
</evidence>
<dbReference type="EMBL" id="AY781152">
    <property type="protein sequence ID" value="AAX12371.2"/>
    <property type="molecule type" value="Genomic_RNA"/>
</dbReference>
<dbReference type="GO" id="GO:0033897">
    <property type="term" value="F:ribonuclease T2 activity"/>
    <property type="evidence" value="ECO:0007669"/>
    <property type="project" value="InterPro"/>
</dbReference>
<dbReference type="InterPro" id="IPR008751">
    <property type="entry name" value="Peptidase_C53"/>
</dbReference>
<dbReference type="PROSITE" id="PS00531">
    <property type="entry name" value="RNASE_T2_2"/>
    <property type="match status" value="1"/>
</dbReference>
<dbReference type="PRINTS" id="PR00729">
    <property type="entry name" value="CDVENDOPTASE"/>
</dbReference>
<dbReference type="PANTHER" id="PTHR18934:SF99">
    <property type="entry name" value="ATP-DEPENDENT RNA HELICASE DHX37-RELATED"/>
    <property type="match status" value="1"/>
</dbReference>
<keyword evidence="41" id="KW-1160">Virus entry into host cell</keyword>
<feature type="region of interest" description="Disordered" evidence="52">
    <location>
        <begin position="221"/>
        <end position="240"/>
    </location>
</feature>
<feature type="transmembrane region" description="Helical" evidence="53">
    <location>
        <begin position="1027"/>
        <end position="1048"/>
    </location>
</feature>
<keyword evidence="38" id="KW-0325">Glycoprotein</keyword>
<keyword evidence="37" id="KW-1015">Disulfide bond</keyword>
<dbReference type="Pfam" id="PF05550">
    <property type="entry name" value="Peptidase_C53"/>
    <property type="match status" value="1"/>
</dbReference>
<dbReference type="InterPro" id="IPR027417">
    <property type="entry name" value="P-loop_NTPase"/>
</dbReference>
<keyword evidence="7" id="KW-0813">Transport</keyword>
<comment type="subcellular location">
    <subcellularLocation>
        <location evidence="2">Host cytoplasm</location>
    </subcellularLocation>
    <subcellularLocation>
        <location evidence="3">Host membrane</location>
        <topology evidence="3">Peripheral membrane protein</topology>
    </subcellularLocation>
    <subcellularLocation>
        <location evidence="4">Virion membrane</location>
        <topology evidence="4">Peripheral membrane protein</topology>
    </subcellularLocation>
</comment>
<dbReference type="InterPro" id="IPR011545">
    <property type="entry name" value="DEAD/DEAH_box_helicase_dom"/>
</dbReference>
<keyword evidence="26" id="KW-0067">ATP-binding</keyword>
<evidence type="ECO:0000256" key="6">
    <source>
        <dbReference type="ARBA" id="ARBA00020107"/>
    </source>
</evidence>
<evidence type="ECO:0000256" key="41">
    <source>
        <dbReference type="ARBA" id="ARBA00023296"/>
    </source>
</evidence>
<feature type="transmembrane region" description="Helical" evidence="53">
    <location>
        <begin position="1182"/>
        <end position="1199"/>
    </location>
</feature>
<feature type="active site" description="Charge relay system; for serine protease NS3 activity" evidence="50">
    <location>
        <position position="1693"/>
    </location>
</feature>
<dbReference type="SUPFAM" id="SSF56672">
    <property type="entry name" value="DNA/RNA polymerases"/>
    <property type="match status" value="1"/>
</dbReference>
<dbReference type="GO" id="GO:0003723">
    <property type="term" value="F:RNA binding"/>
    <property type="evidence" value="ECO:0007669"/>
    <property type="project" value="InterPro"/>
</dbReference>
<dbReference type="InterPro" id="IPR032521">
    <property type="entry name" value="Pestivirus_E2"/>
</dbReference>
<evidence type="ECO:0000256" key="33">
    <source>
        <dbReference type="ARBA" id="ARBA00023050"/>
    </source>
</evidence>
<keyword evidence="29 51" id="KW-1092">Inhibition of host IRF3 by virus</keyword>
<comment type="subunit">
    <text evidence="47">Homodimer; disulfide-linked. Heterodimer with E1; disulfide-linked.</text>
</comment>
<dbReference type="GO" id="GO:0033644">
    <property type="term" value="C:host cell membrane"/>
    <property type="evidence" value="ECO:0007669"/>
    <property type="project" value="UniProtKB-SubCell"/>
</dbReference>
<dbReference type="GO" id="GO:0003968">
    <property type="term" value="F:RNA-directed RNA polymerase activity"/>
    <property type="evidence" value="ECO:0007669"/>
    <property type="project" value="UniProtKB-KW"/>
</dbReference>
<comment type="function">
    <text evidence="44">Acts as a cofactor for the NS3 protease activity.</text>
</comment>
<evidence type="ECO:0000256" key="8">
    <source>
        <dbReference type="ARBA" id="ARBA00022482"/>
    </source>
</evidence>
<protein>
    <recommendedName>
        <fullName evidence="6">Genome polyprotein</fullName>
    </recommendedName>
</protein>
<keyword evidence="14 51" id="KW-1090">Inhibition of host innate immune response by virus</keyword>
<evidence type="ECO:0000313" key="61">
    <source>
        <dbReference type="Proteomes" id="UP000109715"/>
    </source>
</evidence>
<evidence type="ECO:0000256" key="40">
    <source>
        <dbReference type="ARBA" id="ARBA00023280"/>
    </source>
</evidence>
<evidence type="ECO:0000256" key="3">
    <source>
        <dbReference type="ARBA" id="ARBA00004242"/>
    </source>
</evidence>
<evidence type="ECO:0000256" key="38">
    <source>
        <dbReference type="ARBA" id="ARBA00023180"/>
    </source>
</evidence>
<dbReference type="KEGG" id="vg:19018711"/>
<feature type="transmembrane region" description="Helical" evidence="53">
    <location>
        <begin position="1243"/>
        <end position="1262"/>
    </location>
</feature>
<dbReference type="GeneID" id="19018711"/>
<keyword evidence="31 53" id="KW-1133">Transmembrane helix</keyword>
<dbReference type="Gene3D" id="2.60.40.3000">
    <property type="entry name" value="Pestivirus envelope glycoprotein E2, domain B"/>
    <property type="match status" value="1"/>
</dbReference>
<feature type="transmembrane region" description="Helical" evidence="53">
    <location>
        <begin position="1143"/>
        <end position="1170"/>
    </location>
</feature>
<evidence type="ECO:0000256" key="10">
    <source>
        <dbReference type="ARBA" id="ARBA00022506"/>
    </source>
</evidence>
<dbReference type="GO" id="GO:0039520">
    <property type="term" value="P:symbiont-mediated activation of host autophagy"/>
    <property type="evidence" value="ECO:0007669"/>
    <property type="project" value="UniProtKB-KW"/>
</dbReference>
<dbReference type="GO" id="GO:0019082">
    <property type="term" value="P:viral protein processing"/>
    <property type="evidence" value="ECO:0007669"/>
    <property type="project" value="UniProtKB-UniRule"/>
</dbReference>
<dbReference type="PROSITE" id="PS51876">
    <property type="entry name" value="PV_NPRO"/>
    <property type="match status" value="1"/>
</dbReference>
<dbReference type="InterPro" id="IPR043128">
    <property type="entry name" value="Rev_trsase/Diguanyl_cyclase"/>
</dbReference>
<keyword evidence="11" id="KW-1170">Fusion of virus membrane with host endosomal membrane</keyword>
<dbReference type="GO" id="GO:0034220">
    <property type="term" value="P:monoatomic ion transmembrane transport"/>
    <property type="evidence" value="ECO:0007669"/>
    <property type="project" value="UniProtKB-KW"/>
</dbReference>
<keyword evidence="61" id="KW-1185">Reference proteome</keyword>
<keyword evidence="28" id="KW-1043">Host membrane</keyword>
<evidence type="ECO:0000256" key="37">
    <source>
        <dbReference type="ARBA" id="ARBA00023157"/>
    </source>
</evidence>
<dbReference type="InterPro" id="IPR042311">
    <property type="entry name" value="Pestivirus_E2_D"/>
</dbReference>
<evidence type="ECO:0000256" key="47">
    <source>
        <dbReference type="ARBA" id="ARBA00046377"/>
    </source>
</evidence>
<evidence type="ECO:0000259" key="55">
    <source>
        <dbReference type="PROSITE" id="PS51192"/>
    </source>
</evidence>
<feature type="transmembrane region" description="Helical" evidence="53">
    <location>
        <begin position="647"/>
        <end position="665"/>
    </location>
</feature>
<keyword evidence="42" id="KW-0407">Ion channel</keyword>
<dbReference type="GO" id="GO:0046718">
    <property type="term" value="P:symbiont entry into host cell"/>
    <property type="evidence" value="ECO:0007669"/>
    <property type="project" value="UniProtKB-KW"/>
</dbReference>
<keyword evidence="40" id="KW-0899">Viral immunoevasion</keyword>
<dbReference type="Gene3D" id="3.90.730.10">
    <property type="entry name" value="Ribonuclease T2-like"/>
    <property type="match status" value="1"/>
</dbReference>
<keyword evidence="24 51" id="KW-0788">Thiol protease</keyword>
<comment type="function">
    <text evidence="45">Leader cysteine autoprotease that cleaves itself from the nascent polyprotein during translation of the viral mRNA. Once released, plays a role in the inhibition of host innate immune response by interacting with host IRF3 and inducing its proteasomal degradation.</text>
</comment>
<keyword evidence="27" id="KW-0946">Virion</keyword>
<evidence type="ECO:0000256" key="13">
    <source>
        <dbReference type="ARBA" id="ARBA00022595"/>
    </source>
</evidence>
<keyword evidence="9" id="KW-0696">RNA-directed RNA polymerase</keyword>
<dbReference type="Gene3D" id="3.30.70.270">
    <property type="match status" value="2"/>
</dbReference>
<name>Q533M7_9FLAV</name>
<comment type="similarity">
    <text evidence="5">Belongs to the pestivirus polyprotein family.</text>
</comment>
<dbReference type="Pfam" id="PF00998">
    <property type="entry name" value="RdRP_3"/>
    <property type="match status" value="1"/>
</dbReference>
<evidence type="ECO:0000256" key="7">
    <source>
        <dbReference type="ARBA" id="ARBA00022448"/>
    </source>
</evidence>
<feature type="active site" description="For N-terminal protease activity" evidence="51">
    <location>
        <position position="69"/>
    </location>
</feature>
<dbReference type="GO" id="GO:0005524">
    <property type="term" value="F:ATP binding"/>
    <property type="evidence" value="ECO:0007669"/>
    <property type="project" value="UniProtKB-KW"/>
</dbReference>
<dbReference type="GO" id="GO:0005525">
    <property type="term" value="F:GTP binding"/>
    <property type="evidence" value="ECO:0007669"/>
    <property type="project" value="UniProtKB-KW"/>
</dbReference>
<dbReference type="PROSITE" id="PS51192">
    <property type="entry name" value="HELICASE_ATP_BIND_1"/>
    <property type="match status" value="1"/>
</dbReference>
<evidence type="ECO:0000256" key="42">
    <source>
        <dbReference type="ARBA" id="ARBA00023303"/>
    </source>
</evidence>
<evidence type="ECO:0000256" key="20">
    <source>
        <dbReference type="ARBA" id="ARBA00022741"/>
    </source>
</evidence>
<evidence type="ECO:0000256" key="19">
    <source>
        <dbReference type="ARBA" id="ARBA00022722"/>
    </source>
</evidence>
<dbReference type="GO" id="GO:0039654">
    <property type="term" value="P:fusion of virus membrane with host endosome membrane"/>
    <property type="evidence" value="ECO:0007669"/>
    <property type="project" value="UniProtKB-KW"/>
</dbReference>
<dbReference type="Gene3D" id="2.30.140.40">
    <property type="entry name" value="Pestivirus Npro endopeptidase C53, interaction domain"/>
    <property type="match status" value="1"/>
</dbReference>
<dbReference type="PANTHER" id="PTHR18934">
    <property type="entry name" value="ATP-DEPENDENT RNA HELICASE"/>
    <property type="match status" value="1"/>
</dbReference>
<keyword evidence="16" id="KW-0808">Transferase</keyword>
<evidence type="ECO:0000259" key="59">
    <source>
        <dbReference type="PROSITE" id="PS51876"/>
    </source>
</evidence>
<dbReference type="InterPro" id="IPR000280">
    <property type="entry name" value="Pestivirus_NS3_S31"/>
</dbReference>
<dbReference type="Pfam" id="PF05578">
    <property type="entry name" value="Peptidase_S31"/>
    <property type="match status" value="1"/>
</dbReference>
<comment type="catalytic activity">
    <reaction evidence="1">
        <text>Leu is conserved at position P1 for all four cleavage sites. Alanine is found at position P1' of the NS4A-NS4B cleavage site, whereas serine is found at position P1' of the NS3-NS4A, NS4B-NS5A and NS5A-NS5B cleavage sites.</text>
        <dbReference type="EC" id="3.4.21.113"/>
    </reaction>
</comment>
<dbReference type="Pfam" id="PF20907">
    <property type="entry name" value="Flav_NS3-hel_C"/>
    <property type="match status" value="1"/>
</dbReference>
<reference evidence="60 61" key="1">
    <citation type="journal article" date="2005" name="Virus Res.">
        <title>Characterization of a novel pestivirus originating from a pronghorn antelope.</title>
        <authorList>
            <person name="Vilcek S."/>
            <person name="Ridpath J.F."/>
            <person name="Van Campen H."/>
            <person name="Cavender J.L."/>
            <person name="Warg J."/>
        </authorList>
    </citation>
    <scope>NUCLEOTIDE SEQUENCE [LARGE SCALE GENOMIC DNA]</scope>
</reference>
<dbReference type="CDD" id="cd23201">
    <property type="entry name" value="Pestivirus_RdRp"/>
    <property type="match status" value="1"/>
</dbReference>
<evidence type="ECO:0000259" key="58">
    <source>
        <dbReference type="PROSITE" id="PS51692"/>
    </source>
</evidence>
<dbReference type="GO" id="GO:0039694">
    <property type="term" value="P:viral RNA genome replication"/>
    <property type="evidence" value="ECO:0007669"/>
    <property type="project" value="InterPro"/>
</dbReference>